<protein>
    <submittedName>
        <fullName evidence="1">Uncharacterized protein</fullName>
    </submittedName>
</protein>
<sequence length="443" mass="49340">MSIINFSPGKSSSRFLTVNLNQYMSWSSSGYETETIAFPIGESGYIKNFYVSSIFADNVPPGSLLSVIEYSHDSQNIFTDTPLKVTTSPTNQCKNTTTEKFYVQEGESIALRVRYTADPPESSITQIELIYNATIEFIPCDNYYGSSIINYCNGGPSTFGSAPVNHNPFFLTFGGGNHADELFWTVPSSGILRNLNAAVTFRDIDNFLRTGQTIQFTIRIAKQCSDSFTDTALQCTLLGQTTPPTTAPFILCCQTDSNTVVPVAKGDRVSLRVFFAPSESPAILNTITGAGLQYIPNFHMATSLIRYNTNPTELLPNLSGTVESGTTIHYDTTTPIFSYFIAPHTGQLSNLFANYTFSTNSQIKHLNKNDYIQVRVFVTNRCNYDFRLTNLSCRLYSNKFYNSDRCNTVELNRGDLVSLVVRWVTDQLETPRTILFSASIKFS</sequence>
<organism evidence="1">
    <name type="scientific">Harvfovirus sp</name>
    <dbReference type="NCBI Taxonomy" id="2487768"/>
    <lineage>
        <taxon>Viruses</taxon>
        <taxon>Varidnaviria</taxon>
        <taxon>Bamfordvirae</taxon>
        <taxon>Nucleocytoviricota</taxon>
        <taxon>Megaviricetes</taxon>
        <taxon>Imitervirales</taxon>
        <taxon>Mimiviridae</taxon>
        <taxon>Klosneuvirinae</taxon>
    </lineage>
</organism>
<evidence type="ECO:0000313" key="1">
    <source>
        <dbReference type="EMBL" id="AYV81513.1"/>
    </source>
</evidence>
<proteinExistence type="predicted"/>
<gene>
    <name evidence="1" type="ORF">Harvfovirus38_7</name>
</gene>
<accession>A0A3G5A6P3</accession>
<dbReference type="EMBL" id="MK072280">
    <property type="protein sequence ID" value="AYV81513.1"/>
    <property type="molecule type" value="Genomic_DNA"/>
</dbReference>
<name>A0A3G5A6P3_9VIRU</name>
<reference evidence="1" key="1">
    <citation type="submission" date="2018-10" db="EMBL/GenBank/DDBJ databases">
        <title>Hidden diversity of soil giant viruses.</title>
        <authorList>
            <person name="Schulz F."/>
            <person name="Alteio L."/>
            <person name="Goudeau D."/>
            <person name="Ryan E.M."/>
            <person name="Malmstrom R.R."/>
            <person name="Blanchard J."/>
            <person name="Woyke T."/>
        </authorList>
    </citation>
    <scope>NUCLEOTIDE SEQUENCE</scope>
    <source>
        <strain evidence="1">HAV1</strain>
    </source>
</reference>